<organism evidence="5">
    <name type="scientific">Hymenolepis diminuta</name>
    <name type="common">Rat tapeworm</name>
    <dbReference type="NCBI Taxonomy" id="6216"/>
    <lineage>
        <taxon>Eukaryota</taxon>
        <taxon>Metazoa</taxon>
        <taxon>Spiralia</taxon>
        <taxon>Lophotrochozoa</taxon>
        <taxon>Platyhelminthes</taxon>
        <taxon>Cestoda</taxon>
        <taxon>Eucestoda</taxon>
        <taxon>Cyclophyllidea</taxon>
        <taxon>Hymenolepididae</taxon>
        <taxon>Hymenolepis</taxon>
    </lineage>
</organism>
<accession>A0A0R3SB39</accession>
<evidence type="ECO:0000313" key="4">
    <source>
        <dbReference type="Proteomes" id="UP000274504"/>
    </source>
</evidence>
<evidence type="ECO:0000256" key="1">
    <source>
        <dbReference type="PROSITE-ProRule" id="PRU00276"/>
    </source>
</evidence>
<evidence type="ECO:0000259" key="2">
    <source>
        <dbReference type="PROSITE" id="PS50215"/>
    </source>
</evidence>
<dbReference type="PANTHER" id="PTHR11905">
    <property type="entry name" value="ADAM A DISINTEGRIN AND METALLOPROTEASE DOMAIN"/>
    <property type="match status" value="1"/>
</dbReference>
<dbReference type="OrthoDB" id="5951731at2759"/>
<reference evidence="3 4" key="2">
    <citation type="submission" date="2018-11" db="EMBL/GenBank/DDBJ databases">
        <authorList>
            <consortium name="Pathogen Informatics"/>
        </authorList>
    </citation>
    <scope>NUCLEOTIDE SEQUENCE [LARGE SCALE GENOMIC DNA]</scope>
</reference>
<evidence type="ECO:0000313" key="5">
    <source>
        <dbReference type="WBParaSite" id="HDID_0000163901-mRNA-1"/>
    </source>
</evidence>
<comment type="caution">
    <text evidence="1">Lacks conserved residue(s) required for the propagation of feature annotation.</text>
</comment>
<dbReference type="EMBL" id="UYSG01000321">
    <property type="protein sequence ID" value="VDL19101.1"/>
    <property type="molecule type" value="Genomic_DNA"/>
</dbReference>
<dbReference type="GO" id="GO:0004222">
    <property type="term" value="F:metalloendopeptidase activity"/>
    <property type="evidence" value="ECO:0007669"/>
    <property type="project" value="InterPro"/>
</dbReference>
<dbReference type="SUPFAM" id="SSF55486">
    <property type="entry name" value="Metalloproteases ('zincins'), catalytic domain"/>
    <property type="match status" value="1"/>
</dbReference>
<sequence length="209" mass="24212">MLSGRYSDKLYQISSFNNFVNSTFSQTGDFCKWAFNSTHHIVPTLSLNSTVFFNNEQQINRLKRLNGPKSRRIVRVFHRPGENAPYIVELYVVTDEKFISSFSHDIAQVVTRVNNIFKVVNSLFSRFNVQFVIVGLEIWEKNRVNLEAEDHFLRTLASFKRTEVNTRHDCLFAILGDDDQTSTTRGRANSQVMCKYSSCVSFVRVSRFT</sequence>
<dbReference type="InterPro" id="IPR001590">
    <property type="entry name" value="Peptidase_M12B"/>
</dbReference>
<protein>
    <submittedName>
        <fullName evidence="5">Peptidase M12B domain-containing protein</fullName>
    </submittedName>
</protein>
<dbReference type="GO" id="GO:0006509">
    <property type="term" value="P:membrane protein ectodomain proteolysis"/>
    <property type="evidence" value="ECO:0007669"/>
    <property type="project" value="TreeGrafter"/>
</dbReference>
<feature type="domain" description="Peptidase M12B" evidence="2">
    <location>
        <begin position="86"/>
        <end position="209"/>
    </location>
</feature>
<dbReference type="Gene3D" id="3.40.390.10">
    <property type="entry name" value="Collagenase (Catalytic Domain)"/>
    <property type="match status" value="1"/>
</dbReference>
<proteinExistence type="predicted"/>
<dbReference type="Pfam" id="PF01421">
    <property type="entry name" value="Reprolysin"/>
    <property type="match status" value="1"/>
</dbReference>
<evidence type="ECO:0000313" key="3">
    <source>
        <dbReference type="EMBL" id="VDL19101.1"/>
    </source>
</evidence>
<dbReference type="PANTHER" id="PTHR11905:SF159">
    <property type="entry name" value="ADAM METALLOPROTEASE"/>
    <property type="match status" value="1"/>
</dbReference>
<dbReference type="Proteomes" id="UP000274504">
    <property type="component" value="Unassembled WGS sequence"/>
</dbReference>
<gene>
    <name evidence="3" type="ORF">HDID_LOCUS1640</name>
</gene>
<reference evidence="5" key="1">
    <citation type="submission" date="2016-04" db="UniProtKB">
        <authorList>
            <consortium name="WormBaseParasite"/>
        </authorList>
    </citation>
    <scope>IDENTIFICATION</scope>
</reference>
<dbReference type="AlphaFoldDB" id="A0A0R3SB39"/>
<dbReference type="PROSITE" id="PS50215">
    <property type="entry name" value="ADAM_MEPRO"/>
    <property type="match status" value="1"/>
</dbReference>
<dbReference type="WBParaSite" id="HDID_0000163901-mRNA-1">
    <property type="protein sequence ID" value="HDID_0000163901-mRNA-1"/>
    <property type="gene ID" value="HDID_0000163901"/>
</dbReference>
<dbReference type="InterPro" id="IPR024079">
    <property type="entry name" value="MetalloPept_cat_dom_sf"/>
</dbReference>
<dbReference type="STRING" id="6216.A0A0R3SB39"/>
<name>A0A0R3SB39_HYMDI</name>